<evidence type="ECO:0000256" key="1">
    <source>
        <dbReference type="SAM" id="MobiDB-lite"/>
    </source>
</evidence>
<protein>
    <submittedName>
        <fullName evidence="2">SFRICE_032753</fullName>
    </submittedName>
</protein>
<evidence type="ECO:0000313" key="2">
    <source>
        <dbReference type="EMBL" id="SOQ57469.1"/>
    </source>
</evidence>
<name>A0A2H1WWM1_SPOFR</name>
<organism evidence="2">
    <name type="scientific">Spodoptera frugiperda</name>
    <name type="common">Fall armyworm</name>
    <dbReference type="NCBI Taxonomy" id="7108"/>
    <lineage>
        <taxon>Eukaryota</taxon>
        <taxon>Metazoa</taxon>
        <taxon>Ecdysozoa</taxon>
        <taxon>Arthropoda</taxon>
        <taxon>Hexapoda</taxon>
        <taxon>Insecta</taxon>
        <taxon>Pterygota</taxon>
        <taxon>Neoptera</taxon>
        <taxon>Endopterygota</taxon>
        <taxon>Lepidoptera</taxon>
        <taxon>Glossata</taxon>
        <taxon>Ditrysia</taxon>
        <taxon>Noctuoidea</taxon>
        <taxon>Noctuidae</taxon>
        <taxon>Amphipyrinae</taxon>
        <taxon>Spodoptera</taxon>
    </lineage>
</organism>
<sequence length="84" mass="10124">MNGFKTKKYTKKCKITGVLTAIKMLKLGRDIDHSKEKNHQFQRLQSNNSRRQHKKRYVMNSRHSQPLRVRTITAHFRQLAFEQR</sequence>
<reference evidence="2" key="1">
    <citation type="submission" date="2016-07" db="EMBL/GenBank/DDBJ databases">
        <authorList>
            <person name="Bretaudeau A."/>
        </authorList>
    </citation>
    <scope>NUCLEOTIDE SEQUENCE</scope>
    <source>
        <strain evidence="2">Rice</strain>
        <tissue evidence="2">Whole body</tissue>
    </source>
</reference>
<feature type="region of interest" description="Disordered" evidence="1">
    <location>
        <begin position="33"/>
        <end position="63"/>
    </location>
</feature>
<accession>A0A2H1WWM1</accession>
<proteinExistence type="predicted"/>
<gene>
    <name evidence="2" type="ORF">SFRICE_032753</name>
</gene>
<dbReference type="EMBL" id="ODYU01011614">
    <property type="protein sequence ID" value="SOQ57469.1"/>
    <property type="molecule type" value="Genomic_DNA"/>
</dbReference>
<dbReference type="AlphaFoldDB" id="A0A2H1WWM1"/>